<keyword evidence="1" id="KW-0812">Transmembrane</keyword>
<dbReference type="RefSeq" id="WP_344174178.1">
    <property type="nucleotide sequence ID" value="NZ_BAAARY010000024.1"/>
</dbReference>
<name>A0ABN3NR91_9ACTN</name>
<dbReference type="EMBL" id="BAAARY010000024">
    <property type="protein sequence ID" value="GAA2531128.1"/>
    <property type="molecule type" value="Genomic_DNA"/>
</dbReference>
<dbReference type="Proteomes" id="UP001499978">
    <property type="component" value="Unassembled WGS sequence"/>
</dbReference>
<sequence length="217" mass="23279">MLFALAWPVSFVGLLLGFVLAVVTRSAARRATARLVRAPVRPRGASWWRAEFDIFGVVAAAVAGPGWGRGVDLDHSGSRAQRVVPTLVGALSPLLLGAALLAGYRVAYGPPPLLLATDQLHGGPAPDYLAELLLSLAVELLCFGALALLPLPPLDGYALLWHAMRTPRVTAHKIRHVLVDNNVGPLILLFMSFFPLDRPMLRIPVDLIATPLLWALA</sequence>
<keyword evidence="1" id="KW-1133">Transmembrane helix</keyword>
<gene>
    <name evidence="2" type="ORF">GCM10010201_33340</name>
</gene>
<evidence type="ECO:0000313" key="2">
    <source>
        <dbReference type="EMBL" id="GAA2531128.1"/>
    </source>
</evidence>
<keyword evidence="1" id="KW-0472">Membrane</keyword>
<keyword evidence="3" id="KW-1185">Reference proteome</keyword>
<reference evidence="2 3" key="1">
    <citation type="journal article" date="2019" name="Int. J. Syst. Evol. Microbiol.">
        <title>The Global Catalogue of Microorganisms (GCM) 10K type strain sequencing project: providing services to taxonomists for standard genome sequencing and annotation.</title>
        <authorList>
            <consortium name="The Broad Institute Genomics Platform"/>
            <consortium name="The Broad Institute Genome Sequencing Center for Infectious Disease"/>
            <person name="Wu L."/>
            <person name="Ma J."/>
        </authorList>
    </citation>
    <scope>NUCLEOTIDE SEQUENCE [LARGE SCALE GENOMIC DNA]</scope>
    <source>
        <strain evidence="2 3">JCM 3367</strain>
    </source>
</reference>
<feature type="transmembrane region" description="Helical" evidence="1">
    <location>
        <begin position="83"/>
        <end position="108"/>
    </location>
</feature>
<comment type="caution">
    <text evidence="2">The sequence shown here is derived from an EMBL/GenBank/DDBJ whole genome shotgun (WGS) entry which is preliminary data.</text>
</comment>
<feature type="transmembrane region" description="Helical" evidence="1">
    <location>
        <begin position="128"/>
        <end position="149"/>
    </location>
</feature>
<evidence type="ECO:0000313" key="3">
    <source>
        <dbReference type="Proteomes" id="UP001499978"/>
    </source>
</evidence>
<proteinExistence type="predicted"/>
<evidence type="ECO:0000256" key="1">
    <source>
        <dbReference type="SAM" id="Phobius"/>
    </source>
</evidence>
<protein>
    <submittedName>
        <fullName evidence="2">Uncharacterized protein</fullName>
    </submittedName>
</protein>
<organism evidence="2 3">
    <name type="scientific">Pilimelia columellifera subsp. columellifera</name>
    <dbReference type="NCBI Taxonomy" id="706583"/>
    <lineage>
        <taxon>Bacteria</taxon>
        <taxon>Bacillati</taxon>
        <taxon>Actinomycetota</taxon>
        <taxon>Actinomycetes</taxon>
        <taxon>Micromonosporales</taxon>
        <taxon>Micromonosporaceae</taxon>
        <taxon>Pilimelia</taxon>
    </lineage>
</organism>
<accession>A0ABN3NR91</accession>